<evidence type="ECO:0000256" key="4">
    <source>
        <dbReference type="ARBA" id="ARBA00022475"/>
    </source>
</evidence>
<dbReference type="Proteomes" id="UP000230066">
    <property type="component" value="Unassembled WGS sequence"/>
</dbReference>
<comment type="similarity">
    <text evidence="3">Belongs to the ferlin family.</text>
</comment>
<feature type="domain" description="C2" evidence="15">
    <location>
        <begin position="108"/>
        <end position="229"/>
    </location>
</feature>
<dbReference type="Pfam" id="PF00168">
    <property type="entry name" value="C2"/>
    <property type="match status" value="5"/>
</dbReference>
<dbReference type="InterPro" id="IPR037723">
    <property type="entry name" value="C2D_Ferlin"/>
</dbReference>
<dbReference type="Gene3D" id="2.60.40.150">
    <property type="entry name" value="C2 domain"/>
    <property type="match status" value="5"/>
</dbReference>
<dbReference type="InterPro" id="IPR012968">
    <property type="entry name" value="FerIin_dom"/>
</dbReference>
<evidence type="ECO:0000256" key="5">
    <source>
        <dbReference type="ARBA" id="ARBA00022692"/>
    </source>
</evidence>
<dbReference type="CDD" id="cd08374">
    <property type="entry name" value="C2F_Ferlin"/>
    <property type="match status" value="1"/>
</dbReference>
<dbReference type="Pfam" id="PF08151">
    <property type="entry name" value="FerI"/>
    <property type="match status" value="1"/>
</dbReference>
<evidence type="ECO:0000256" key="14">
    <source>
        <dbReference type="SAM" id="Phobius"/>
    </source>
</evidence>
<reference evidence="16" key="1">
    <citation type="submission" date="2019-03" db="EMBL/GenBank/DDBJ databases">
        <title>Improved annotation for the trematode Fasciola hepatica.</title>
        <authorList>
            <person name="Choi Y.-J."/>
            <person name="Martin J."/>
            <person name="Mitreva M."/>
        </authorList>
    </citation>
    <scope>NUCLEOTIDE SEQUENCE [LARGE SCALE GENOMIC DNA]</scope>
</reference>
<feature type="compositionally biased region" description="Polar residues" evidence="13">
    <location>
        <begin position="52"/>
        <end position="102"/>
    </location>
</feature>
<keyword evidence="5 14" id="KW-0812">Transmembrane</keyword>
<dbReference type="SMART" id="SM01200">
    <property type="entry name" value="FerA"/>
    <property type="match status" value="1"/>
</dbReference>
<dbReference type="GO" id="GO:0030659">
    <property type="term" value="C:cytoplasmic vesicle membrane"/>
    <property type="evidence" value="ECO:0007669"/>
    <property type="project" value="UniProtKB-SubCell"/>
</dbReference>
<dbReference type="SMART" id="SM01201">
    <property type="entry name" value="FerB"/>
    <property type="match status" value="1"/>
</dbReference>
<dbReference type="SMART" id="SM00693">
    <property type="entry name" value="DysFN"/>
    <property type="match status" value="2"/>
</dbReference>
<comment type="subcellular location">
    <subcellularLocation>
        <location evidence="1">Cell membrane</location>
        <topology evidence="1">Single-pass type II membrane protein</topology>
    </subcellularLocation>
    <subcellularLocation>
        <location evidence="2">Cytoplasmic vesicle membrane</location>
        <topology evidence="2">Single-pass type II membrane protein</topology>
    </subcellularLocation>
</comment>
<dbReference type="InterPro" id="IPR006614">
    <property type="entry name" value="Peroxin/Ferlin"/>
</dbReference>
<keyword evidence="6" id="KW-0479">Metal-binding</keyword>
<feature type="domain" description="C2" evidence="15">
    <location>
        <begin position="268"/>
        <end position="406"/>
    </location>
</feature>
<dbReference type="CDD" id="cd04011">
    <property type="entry name" value="C2B_Ferlin"/>
    <property type="match status" value="1"/>
</dbReference>
<name>A0A4E0RZM3_FASHE</name>
<dbReference type="InterPro" id="IPR037722">
    <property type="entry name" value="C2C_Ferlin"/>
</dbReference>
<evidence type="ECO:0000256" key="7">
    <source>
        <dbReference type="ARBA" id="ARBA00022737"/>
    </source>
</evidence>
<keyword evidence="4" id="KW-1003">Cell membrane</keyword>
<evidence type="ECO:0000259" key="15">
    <source>
        <dbReference type="PROSITE" id="PS50004"/>
    </source>
</evidence>
<dbReference type="Pfam" id="PF08150">
    <property type="entry name" value="FerB"/>
    <property type="match status" value="1"/>
</dbReference>
<keyword evidence="12" id="KW-0968">Cytoplasmic vesicle</keyword>
<evidence type="ECO:0000256" key="13">
    <source>
        <dbReference type="SAM" id="MobiDB-lite"/>
    </source>
</evidence>
<dbReference type="InterPro" id="IPR012560">
    <property type="entry name" value="Ferlin_A-domain"/>
</dbReference>
<dbReference type="InterPro" id="IPR037721">
    <property type="entry name" value="Ferlin"/>
</dbReference>
<evidence type="ECO:0000313" key="16">
    <source>
        <dbReference type="EMBL" id="THD28227.1"/>
    </source>
</evidence>
<dbReference type="GO" id="GO:0005886">
    <property type="term" value="C:plasma membrane"/>
    <property type="evidence" value="ECO:0007669"/>
    <property type="project" value="UniProtKB-SubCell"/>
</dbReference>
<keyword evidence="11 14" id="KW-0472">Membrane</keyword>
<keyword evidence="7" id="KW-0677">Repeat</keyword>
<dbReference type="SUPFAM" id="SSF49562">
    <property type="entry name" value="C2 domain (Calcium/lipid-binding domain, CaLB)"/>
    <property type="match status" value="6"/>
</dbReference>
<dbReference type="GO" id="GO:0061025">
    <property type="term" value="P:membrane fusion"/>
    <property type="evidence" value="ECO:0007669"/>
    <property type="project" value="TreeGrafter"/>
</dbReference>
<evidence type="ECO:0000256" key="1">
    <source>
        <dbReference type="ARBA" id="ARBA00004401"/>
    </source>
</evidence>
<organism evidence="16 17">
    <name type="scientific">Fasciola hepatica</name>
    <name type="common">Liver fluke</name>
    <dbReference type="NCBI Taxonomy" id="6192"/>
    <lineage>
        <taxon>Eukaryota</taxon>
        <taxon>Metazoa</taxon>
        <taxon>Spiralia</taxon>
        <taxon>Lophotrochozoa</taxon>
        <taxon>Platyhelminthes</taxon>
        <taxon>Trematoda</taxon>
        <taxon>Digenea</taxon>
        <taxon>Plagiorchiida</taxon>
        <taxon>Echinostomata</taxon>
        <taxon>Echinostomatoidea</taxon>
        <taxon>Fasciolidae</taxon>
        <taxon>Fasciola</taxon>
    </lineage>
</organism>
<feature type="transmembrane region" description="Helical" evidence="14">
    <location>
        <begin position="1963"/>
        <end position="1983"/>
    </location>
</feature>
<evidence type="ECO:0000256" key="6">
    <source>
        <dbReference type="ARBA" id="ARBA00022723"/>
    </source>
</evidence>
<dbReference type="InterPro" id="IPR000008">
    <property type="entry name" value="C2_dom"/>
</dbReference>
<evidence type="ECO:0000313" key="17">
    <source>
        <dbReference type="Proteomes" id="UP000230066"/>
    </source>
</evidence>
<keyword evidence="10 14" id="KW-1133">Transmembrane helix</keyword>
<dbReference type="CDD" id="cd04018">
    <property type="entry name" value="C2C_Ferlin"/>
    <property type="match status" value="1"/>
</dbReference>
<dbReference type="GO" id="GO:0046872">
    <property type="term" value="F:metal ion binding"/>
    <property type="evidence" value="ECO:0007669"/>
    <property type="project" value="UniProtKB-KW"/>
</dbReference>
<evidence type="ECO:0000256" key="12">
    <source>
        <dbReference type="ARBA" id="ARBA00023329"/>
    </source>
</evidence>
<dbReference type="Pfam" id="PF16165">
    <property type="entry name" value="Ferlin_C"/>
    <property type="match status" value="1"/>
</dbReference>
<keyword evidence="9" id="KW-0735">Signal-anchor</keyword>
<feature type="compositionally biased region" description="Polar residues" evidence="13">
    <location>
        <begin position="110"/>
        <end position="124"/>
    </location>
</feature>
<keyword evidence="8" id="KW-0106">Calcium</keyword>
<dbReference type="InterPro" id="IPR037720">
    <property type="entry name" value="C2B_Ferlin"/>
</dbReference>
<feature type="domain" description="C2" evidence="15">
    <location>
        <begin position="1008"/>
        <end position="1144"/>
    </location>
</feature>
<evidence type="ECO:0000256" key="10">
    <source>
        <dbReference type="ARBA" id="ARBA00022989"/>
    </source>
</evidence>
<proteinExistence type="inferred from homology"/>
<dbReference type="SMART" id="SM00694">
    <property type="entry name" value="DysFC"/>
    <property type="match status" value="2"/>
</dbReference>
<dbReference type="PANTHER" id="PTHR12546">
    <property type="entry name" value="FER-1-LIKE"/>
    <property type="match status" value="1"/>
</dbReference>
<gene>
    <name evidence="16" type="ORF">D915_000972</name>
</gene>
<dbReference type="CDD" id="cd04037">
    <property type="entry name" value="C2E_Ferlin"/>
    <property type="match status" value="1"/>
</dbReference>
<dbReference type="InterPro" id="IPR032362">
    <property type="entry name" value="Ferlin_C"/>
</dbReference>
<dbReference type="InterPro" id="IPR035892">
    <property type="entry name" value="C2_domain_sf"/>
</dbReference>
<dbReference type="InterPro" id="IPR037724">
    <property type="entry name" value="C2E_Ferlin"/>
</dbReference>
<dbReference type="GO" id="GO:0007009">
    <property type="term" value="P:plasma membrane organization"/>
    <property type="evidence" value="ECO:0007669"/>
    <property type="project" value="TreeGrafter"/>
</dbReference>
<evidence type="ECO:0000256" key="2">
    <source>
        <dbReference type="ARBA" id="ARBA00004483"/>
    </source>
</evidence>
<evidence type="ECO:0000256" key="8">
    <source>
        <dbReference type="ARBA" id="ARBA00022837"/>
    </source>
</evidence>
<feature type="compositionally biased region" description="Polar residues" evidence="13">
    <location>
        <begin position="1"/>
        <end position="13"/>
    </location>
</feature>
<dbReference type="PANTHER" id="PTHR12546:SF33">
    <property type="entry name" value="SPERM VESICLE FUSION PROTEIN FER-1"/>
    <property type="match status" value="1"/>
</dbReference>
<dbReference type="InterPro" id="IPR012561">
    <property type="entry name" value="Ferlin_B-domain"/>
</dbReference>
<feature type="domain" description="C2" evidence="15">
    <location>
        <begin position="1466"/>
        <end position="1590"/>
    </location>
</feature>
<dbReference type="Pfam" id="PF22901">
    <property type="entry name" value="dsrm_Ferlin"/>
    <property type="match status" value="1"/>
</dbReference>
<evidence type="ECO:0000256" key="3">
    <source>
        <dbReference type="ARBA" id="ARBA00007561"/>
    </source>
</evidence>
<keyword evidence="17" id="KW-1185">Reference proteome</keyword>
<evidence type="ECO:0000256" key="9">
    <source>
        <dbReference type="ARBA" id="ARBA00022968"/>
    </source>
</evidence>
<accession>A0A4E0RZM3</accession>
<comment type="caution">
    <text evidence="16">The sequence shown here is derived from an EMBL/GenBank/DDBJ whole genome shotgun (WGS) entry which is preliminary data.</text>
</comment>
<dbReference type="InterPro" id="IPR055072">
    <property type="entry name" value="Ferlin_DSRM"/>
</dbReference>
<dbReference type="Pfam" id="PF08165">
    <property type="entry name" value="FerA"/>
    <property type="match status" value="1"/>
</dbReference>
<dbReference type="SMART" id="SM01202">
    <property type="entry name" value="FerI"/>
    <property type="match status" value="1"/>
</dbReference>
<sequence length="1996" mass="227540">MSESPELPQTGTSPQPPPKSPGMKTRLPSWLSRSNTQESIYAEPEKEEIGKSVQNDTKSTAHASTDPSVSVVKTPTQPDAQNRTNANPTSPRQTDVPKSNPISPAGEQTALMSRTTRQPYSTKSQDFQIRVKVVEARQLQGGNVSPVCRITCWNRTEETHVKTSTNSPYWNEIFFFNFHEAPATLLDQAISFSVYNSRHLRKDALIGSFKFDLVKAYEEKQHSMINKWLLLSNPDDPMAGAKGYLKISIVILGPGDEAPSMNPLDTDGDEDIETNLLRPAGVQLRPAVFKVRLYMAEDLPRMDPDTFKGLKSIMSARKEEETKFVDPYMVLSFAGKTLKSSIKYGTDHPEWHEEMTMNLQFPSMCEKIKLTFYDWDQASDDDPIGTTTISLTETSSQGEDGTEGFLPTFGPCFVNLYGSTREYSCLPDRFEALNLGKGEGVAYRGRVLLELTTELLEDPVNNEVRPLEADVIARIQKSLRRRKYKLFAAFFSASMISEEKDSAIVFEVSIGNHGNMLEDSVAPCASTTPPTNPVYDGEAYSYLPWGDDKPCTVVDSQWEDISYRLCAVNMFLKIADRLTKNIEKISVAVVAALIPEEQAQLAIASLDEFILDCTRPLPTWEPENSPETELDKQLRRVREHELKALRDHAMKTRETVVSVDEALTQLKAYRDVILNLATEPQRSFPDIVIWMLSGNRRVAYHRIPAHEILYHTNEDFRGRSCGITQNIILKKPRLSTDEENGLWKIPAQIRVIFWLGLEKEQSKWKEIFTAAKLQVVAETYENQAAIMGKWVTTRPPLTRPAWSDSTGRQELPKDSFKLPEGWKWNGDWFLNPERSLLYKKDAGQSSYIEDLFYNETRTTANSWTVATPTYTDAQGEPKETPEDFPLADGWQWDDQWCVDYNRPCDDEGFEYTVNAKQGGYVAAEKMYHTFRRRRIIRRRVPKNSVAQCVEETVANQSTEHWEYAFNFESAFHANERKVDMARRRRWHRGVRPVDDKSAGTTCVMQLSTPGSSTIGKLVVPRVYLCYSGPHTWHLRAYLFQARGLLGADDTGLSDPYVRCSFQGLTQRTETITATLCPTWDETLIFEEVQIYGDPMTTAICPPPVIVEIFDWDNLSSDHFLGRCQIVPFVKLDANAPLNCVLQWYNIEKGAKGGGELLAAFELILLDGKKPPLPPTRRGTLYNVPESIRPVLQRTGIEILCWGVRNVRKHQLASVNSPSVEFEIGGQVIESTIIKDVKRHPNFTEPLLFMDVLLPKEELYTPPMNICVRDHRAFGLRPLVGIHVLKNFTHFKVPPRTVRHDPLTEIPALCDPSLLETLPKSSVKSKVDHKLKLRKKASSKIFRPPTKTVSGTSETSSNRSMKWKFTGFKKQKQTTLKLDLQQVDDDIDWWSKFYASMGQWDKCLKYKELGYDTLVVYNCSLEEVKQFEGFNDFCDTFTLSKGKNVDEDEDNFAGEFKGTFRIYPLPADPNEPLPIRYFEKLTVSPEVEECVVRIYVIRAIEIQPSDTSGLADPYVEIKLGEKKMSSKDKYVPNTLNPEFGLMFQLKCHLPIEKDLHIRIKDYDLLGTDDIIGETYVDLENRRLTKYRATCGLPQTYCVSGPNQWRDSRTPSEILADLCDYYSLPPPQYEETGGVAYNCPTCRVGQKNFVLDQFERGLIPNPHWGPVKERLSLHILNHLPLVKEHVETRLLFSPLQPNIEQGKVQMWIDMFPMKLGEPGPPVNVSPRKPNEYELRVIVWNTEDVILEETSITGEKMSDIYVKGWLAGIDERQMTDVHYRSLDGEGNFNWRFIFPFHYLPAENTVVVRRKEHFWSLDTTETRLRPTLIMQVWDNDLFSADDFLGTLELNLASMPAPAKTAGKCTLSMLHPNEKGNKTINIFDSRRARGFWPFMNDENGEPELTGKIEMEMELLTKAEASIRPAGLAREEPNENPHLEPPNRPETSFFWLSSPWKTFKFIVWKRCKWILIGLLVAILLGLLIALFIYAMPGLLARKIVNV</sequence>
<evidence type="ECO:0000256" key="11">
    <source>
        <dbReference type="ARBA" id="ARBA00023136"/>
    </source>
</evidence>
<protein>
    <submittedName>
        <fullName evidence="16">Dysferlin limb girdle muscular dystrophy 2B (Autosomal recessive)</fullName>
    </submittedName>
</protein>
<feature type="domain" description="C2" evidence="15">
    <location>
        <begin position="1712"/>
        <end position="1861"/>
    </location>
</feature>
<dbReference type="PROSITE" id="PS50004">
    <property type="entry name" value="C2"/>
    <property type="match status" value="6"/>
</dbReference>
<dbReference type="CDD" id="cd04017">
    <property type="entry name" value="C2D_Ferlin"/>
    <property type="match status" value="1"/>
</dbReference>
<dbReference type="EMBL" id="JXXN02000204">
    <property type="protein sequence ID" value="THD28227.1"/>
    <property type="molecule type" value="Genomic_DNA"/>
</dbReference>
<dbReference type="InterPro" id="IPR037725">
    <property type="entry name" value="C2F_Ferlin"/>
</dbReference>
<feature type="region of interest" description="Disordered" evidence="13">
    <location>
        <begin position="1"/>
        <end position="124"/>
    </location>
</feature>
<feature type="domain" description="C2" evidence="15">
    <location>
        <begin position="1176"/>
        <end position="1300"/>
    </location>
</feature>
<dbReference type="SMART" id="SM00239">
    <property type="entry name" value="C2"/>
    <property type="match status" value="5"/>
</dbReference>